<evidence type="ECO:0000313" key="3">
    <source>
        <dbReference type="Proteomes" id="UP000078492"/>
    </source>
</evidence>
<dbReference type="STRING" id="471704.A0A151JC38"/>
<evidence type="ECO:0008006" key="4">
    <source>
        <dbReference type="Google" id="ProtNLM"/>
    </source>
</evidence>
<sequence length="551" mass="61692">MDIDEEQRQAKKRALPGLAEDNTQNKHAPPAKKGACASVSNPDSPSSVRADSHENSANQNSSNKITPRYSQRDIGPYVVYVYPNSRDNIVHSTLISRIIVKAGIPDILEIKKTGKGKITIIVKTASSANRLVENSVFTKHNLKAFIPSFKVLRTGLISDIPQQIELDVLKEGLESPKAKIIDVQRLNKRCVTNNKIEYVPSRTIRIKFAGQILPQEIFLFKVRHEVRPYIPLPRICHLCHRVGHVSGSCKSTPRCLHCGEDKHDSSSNNSAGQMCRMQGESPRCINCQGDHWANNQNCPMIVKQRTIVSLAAVENISIADARIWVEKGWKPSSPPPNASLRNNNRKNNFPNLPRGKETHFENSNRFNLLSTEEPENVYRSYAETLKSQIQPQPQPQRNKQIFRRGNTPTPTSASAPPSRRYVTQPSTLEGGYDEGAHRQVFIEANGRASHKSGNGIAFSNYSSEWSESRGTYAGKATDELDFAELIAMATGIFSHFQNNNIAGALSDIFRLLKTLGKYFFQSPSFAPQPDREARDSSRIPHVINDYNNRFE</sequence>
<dbReference type="Proteomes" id="UP000078492">
    <property type="component" value="Unassembled WGS sequence"/>
</dbReference>
<feature type="compositionally biased region" description="Low complexity" evidence="1">
    <location>
        <begin position="407"/>
        <end position="418"/>
    </location>
</feature>
<dbReference type="AlphaFoldDB" id="A0A151JC38"/>
<dbReference type="EMBL" id="KQ979085">
    <property type="protein sequence ID" value="KYN22672.1"/>
    <property type="molecule type" value="Genomic_DNA"/>
</dbReference>
<proteinExistence type="predicted"/>
<name>A0A151JC38_9HYME</name>
<evidence type="ECO:0000256" key="1">
    <source>
        <dbReference type="SAM" id="MobiDB-lite"/>
    </source>
</evidence>
<feature type="region of interest" description="Disordered" evidence="1">
    <location>
        <begin position="327"/>
        <end position="365"/>
    </location>
</feature>
<feature type="compositionally biased region" description="Low complexity" evidence="1">
    <location>
        <begin position="338"/>
        <end position="353"/>
    </location>
</feature>
<feature type="compositionally biased region" description="Polar residues" evidence="1">
    <location>
        <begin position="38"/>
        <end position="69"/>
    </location>
</feature>
<feature type="compositionally biased region" description="Polar residues" evidence="1">
    <location>
        <begin position="386"/>
        <end position="399"/>
    </location>
</feature>
<gene>
    <name evidence="2" type="ORF">ALC57_04925</name>
</gene>
<protein>
    <recommendedName>
        <fullName evidence="4">Nucleic-acid-binding protein from mobile element jockey</fullName>
    </recommendedName>
</protein>
<feature type="region of interest" description="Disordered" evidence="1">
    <location>
        <begin position="386"/>
        <end position="433"/>
    </location>
</feature>
<reference evidence="2 3" key="1">
    <citation type="submission" date="2015-09" db="EMBL/GenBank/DDBJ databases">
        <title>Trachymyrmex cornetzi WGS genome.</title>
        <authorList>
            <person name="Nygaard S."/>
            <person name="Hu H."/>
            <person name="Boomsma J."/>
            <person name="Zhang G."/>
        </authorList>
    </citation>
    <scope>NUCLEOTIDE SEQUENCE [LARGE SCALE GENOMIC DNA]</scope>
    <source>
        <strain evidence="2">Tcor2-1</strain>
        <tissue evidence="2">Whole body</tissue>
    </source>
</reference>
<keyword evidence="3" id="KW-1185">Reference proteome</keyword>
<organism evidence="2 3">
    <name type="scientific">Trachymyrmex cornetzi</name>
    <dbReference type="NCBI Taxonomy" id="471704"/>
    <lineage>
        <taxon>Eukaryota</taxon>
        <taxon>Metazoa</taxon>
        <taxon>Ecdysozoa</taxon>
        <taxon>Arthropoda</taxon>
        <taxon>Hexapoda</taxon>
        <taxon>Insecta</taxon>
        <taxon>Pterygota</taxon>
        <taxon>Neoptera</taxon>
        <taxon>Endopterygota</taxon>
        <taxon>Hymenoptera</taxon>
        <taxon>Apocrita</taxon>
        <taxon>Aculeata</taxon>
        <taxon>Formicoidea</taxon>
        <taxon>Formicidae</taxon>
        <taxon>Myrmicinae</taxon>
        <taxon>Trachymyrmex</taxon>
    </lineage>
</organism>
<evidence type="ECO:0000313" key="2">
    <source>
        <dbReference type="EMBL" id="KYN22672.1"/>
    </source>
</evidence>
<feature type="region of interest" description="Disordered" evidence="1">
    <location>
        <begin position="1"/>
        <end position="69"/>
    </location>
</feature>
<accession>A0A151JC38</accession>